<protein>
    <submittedName>
        <fullName evidence="1">Uncharacterized protein</fullName>
    </submittedName>
</protein>
<organism evidence="1 2">
    <name type="scientific">Ameca splendens</name>
    <dbReference type="NCBI Taxonomy" id="208324"/>
    <lineage>
        <taxon>Eukaryota</taxon>
        <taxon>Metazoa</taxon>
        <taxon>Chordata</taxon>
        <taxon>Craniata</taxon>
        <taxon>Vertebrata</taxon>
        <taxon>Euteleostomi</taxon>
        <taxon>Actinopterygii</taxon>
        <taxon>Neopterygii</taxon>
        <taxon>Teleostei</taxon>
        <taxon>Neoteleostei</taxon>
        <taxon>Acanthomorphata</taxon>
        <taxon>Ovalentaria</taxon>
        <taxon>Atherinomorphae</taxon>
        <taxon>Cyprinodontiformes</taxon>
        <taxon>Goodeidae</taxon>
        <taxon>Ameca</taxon>
    </lineage>
</organism>
<accession>A0ABV0Z9T6</accession>
<reference evidence="1 2" key="1">
    <citation type="submission" date="2021-06" db="EMBL/GenBank/DDBJ databases">
        <authorList>
            <person name="Palmer J.M."/>
        </authorList>
    </citation>
    <scope>NUCLEOTIDE SEQUENCE [LARGE SCALE GENOMIC DNA]</scope>
    <source>
        <strain evidence="1 2">AS_MEX2019</strain>
        <tissue evidence="1">Muscle</tissue>
    </source>
</reference>
<sequence length="104" mass="11385">MLGCPLNPVQVVNCLHLYSALSSPKTPKCFTLQSSTHSYTHSHTGSGKLHCSHSCPGQTENNKAAIQSAPPSPLTTINRQSEELAELESSFSDRLLHPRYSKEH</sequence>
<keyword evidence="2" id="KW-1185">Reference proteome</keyword>
<dbReference type="Proteomes" id="UP001469553">
    <property type="component" value="Unassembled WGS sequence"/>
</dbReference>
<evidence type="ECO:0000313" key="1">
    <source>
        <dbReference type="EMBL" id="MEQ2302552.1"/>
    </source>
</evidence>
<dbReference type="EMBL" id="JAHRIP010056831">
    <property type="protein sequence ID" value="MEQ2302552.1"/>
    <property type="molecule type" value="Genomic_DNA"/>
</dbReference>
<name>A0ABV0Z9T6_9TELE</name>
<gene>
    <name evidence="1" type="ORF">AMECASPLE_007814</name>
</gene>
<comment type="caution">
    <text evidence="1">The sequence shown here is derived from an EMBL/GenBank/DDBJ whole genome shotgun (WGS) entry which is preliminary data.</text>
</comment>
<evidence type="ECO:0000313" key="2">
    <source>
        <dbReference type="Proteomes" id="UP001469553"/>
    </source>
</evidence>
<proteinExistence type="predicted"/>